<feature type="region of interest" description="Disordered" evidence="1">
    <location>
        <begin position="56"/>
        <end position="80"/>
    </location>
</feature>
<organism evidence="2 3">
    <name type="scientific">Hypholoma sublateritium (strain FD-334 SS-4)</name>
    <dbReference type="NCBI Taxonomy" id="945553"/>
    <lineage>
        <taxon>Eukaryota</taxon>
        <taxon>Fungi</taxon>
        <taxon>Dikarya</taxon>
        <taxon>Basidiomycota</taxon>
        <taxon>Agaricomycotina</taxon>
        <taxon>Agaricomycetes</taxon>
        <taxon>Agaricomycetidae</taxon>
        <taxon>Agaricales</taxon>
        <taxon>Agaricineae</taxon>
        <taxon>Strophariaceae</taxon>
        <taxon>Hypholoma</taxon>
    </lineage>
</organism>
<dbReference type="AlphaFoldDB" id="A0A0D2PRM3"/>
<evidence type="ECO:0000256" key="1">
    <source>
        <dbReference type="SAM" id="MobiDB-lite"/>
    </source>
</evidence>
<reference evidence="3" key="1">
    <citation type="submission" date="2014-04" db="EMBL/GenBank/DDBJ databases">
        <title>Evolutionary Origins and Diversification of the Mycorrhizal Mutualists.</title>
        <authorList>
            <consortium name="DOE Joint Genome Institute"/>
            <consortium name="Mycorrhizal Genomics Consortium"/>
            <person name="Kohler A."/>
            <person name="Kuo A."/>
            <person name="Nagy L.G."/>
            <person name="Floudas D."/>
            <person name="Copeland A."/>
            <person name="Barry K.W."/>
            <person name="Cichocki N."/>
            <person name="Veneault-Fourrey C."/>
            <person name="LaButti K."/>
            <person name="Lindquist E.A."/>
            <person name="Lipzen A."/>
            <person name="Lundell T."/>
            <person name="Morin E."/>
            <person name="Murat C."/>
            <person name="Riley R."/>
            <person name="Ohm R."/>
            <person name="Sun H."/>
            <person name="Tunlid A."/>
            <person name="Henrissat B."/>
            <person name="Grigoriev I.V."/>
            <person name="Hibbett D.S."/>
            <person name="Martin F."/>
        </authorList>
    </citation>
    <scope>NUCLEOTIDE SEQUENCE [LARGE SCALE GENOMIC DNA]</scope>
    <source>
        <strain evidence="3">FD-334 SS-4</strain>
    </source>
</reference>
<feature type="compositionally biased region" description="Polar residues" evidence="1">
    <location>
        <begin position="61"/>
        <end position="80"/>
    </location>
</feature>
<proteinExistence type="predicted"/>
<feature type="non-terminal residue" evidence="2">
    <location>
        <position position="137"/>
    </location>
</feature>
<evidence type="ECO:0000313" key="2">
    <source>
        <dbReference type="EMBL" id="KJA22485.1"/>
    </source>
</evidence>
<gene>
    <name evidence="2" type="ORF">HYPSUDRAFT_40865</name>
</gene>
<evidence type="ECO:0000313" key="3">
    <source>
        <dbReference type="Proteomes" id="UP000054270"/>
    </source>
</evidence>
<keyword evidence="3" id="KW-1185">Reference proteome</keyword>
<protein>
    <submittedName>
        <fullName evidence="2">Uncharacterized protein</fullName>
    </submittedName>
</protein>
<dbReference type="Proteomes" id="UP000054270">
    <property type="component" value="Unassembled WGS sequence"/>
</dbReference>
<dbReference type="EMBL" id="KN817549">
    <property type="protein sequence ID" value="KJA22485.1"/>
    <property type="molecule type" value="Genomic_DNA"/>
</dbReference>
<accession>A0A0D2PRM3</accession>
<sequence length="137" mass="15430">MHGLLGRVSNRSRSSGPNLTSTIMPEFTLLVVPKFRGKGSGRFQNLEDFSCKSVPRPEVGCSQSESKCDQSSGLHHSIPRLQTSMSKRTRWLLKKYRAANRMDQKSEVVMFPSPQVGEILDNDDARSRCKQADDWSD</sequence>
<name>A0A0D2PRM3_HYPSF</name>